<dbReference type="GO" id="GO:0070762">
    <property type="term" value="C:nuclear pore transmembrane ring"/>
    <property type="evidence" value="ECO:0007669"/>
    <property type="project" value="TreeGrafter"/>
</dbReference>
<keyword evidence="4" id="KW-1185">Reference proteome</keyword>
<dbReference type="STRING" id="675824.A0A1E3Q4B2"/>
<evidence type="ECO:0000256" key="2">
    <source>
        <dbReference type="SAM" id="Phobius"/>
    </source>
</evidence>
<dbReference type="AlphaFoldDB" id="A0A1E3Q4B2"/>
<proteinExistence type="predicted"/>
<keyword evidence="2" id="KW-0812">Transmembrane</keyword>
<dbReference type="EMBL" id="KV454295">
    <property type="protein sequence ID" value="ODQ72545.1"/>
    <property type="molecule type" value="Genomic_DNA"/>
</dbReference>
<organism evidence="3 4">
    <name type="scientific">Lipomyces starkeyi NRRL Y-11557</name>
    <dbReference type="NCBI Taxonomy" id="675824"/>
    <lineage>
        <taxon>Eukaryota</taxon>
        <taxon>Fungi</taxon>
        <taxon>Dikarya</taxon>
        <taxon>Ascomycota</taxon>
        <taxon>Saccharomycotina</taxon>
        <taxon>Lipomycetes</taxon>
        <taxon>Lipomycetales</taxon>
        <taxon>Lipomycetaceae</taxon>
        <taxon>Lipomyces</taxon>
    </lineage>
</organism>
<sequence>MASSPVMLSPGGNPQSTGAPSTPAPYSQSPFRTLYTPSPPHRSSPLTPSSRRDNLHAPTEKKPELPTGLLPATPNEIPKGEWRHPAFDQLHDRISKTEFTQATSRKMFLNALAWLVYSVAISWLSKWNLMQELWAINEKFTKNMTYIGAILQMLFLWNIVDGLIRLLRPKDKLEDIALTPNQRKLMGLDANVTTNSPAKPLTPPKYVKTYPQSRESPRVSPLLKKSMQDAVAKSRQEPSPQTPQGQKQGQQLSPASQQTSLRGSSSSPASGIGFTPSGRYLYNLSDSPGRSPSLRGRKNLELI</sequence>
<dbReference type="PANTHER" id="PTHR28003">
    <property type="entry name" value="NUCLEOPORIN POM34"/>
    <property type="match status" value="1"/>
</dbReference>
<feature type="region of interest" description="Disordered" evidence="1">
    <location>
        <begin position="1"/>
        <end position="79"/>
    </location>
</feature>
<feature type="compositionally biased region" description="Polar residues" evidence="1">
    <location>
        <begin position="12"/>
        <end position="31"/>
    </location>
</feature>
<dbReference type="GO" id="GO:0006606">
    <property type="term" value="P:protein import into nucleus"/>
    <property type="evidence" value="ECO:0007669"/>
    <property type="project" value="TreeGrafter"/>
</dbReference>
<evidence type="ECO:0008006" key="5">
    <source>
        <dbReference type="Google" id="ProtNLM"/>
    </source>
</evidence>
<evidence type="ECO:0000313" key="4">
    <source>
        <dbReference type="Proteomes" id="UP000094385"/>
    </source>
</evidence>
<feature type="transmembrane region" description="Helical" evidence="2">
    <location>
        <begin position="144"/>
        <end position="164"/>
    </location>
</feature>
<protein>
    <recommendedName>
        <fullName evidence="5">Nucleoporin POM34</fullName>
    </recommendedName>
</protein>
<dbReference type="OrthoDB" id="429932at2759"/>
<keyword evidence="2" id="KW-1133">Transmembrane helix</keyword>
<evidence type="ECO:0000313" key="3">
    <source>
        <dbReference type="EMBL" id="ODQ72545.1"/>
    </source>
</evidence>
<feature type="region of interest" description="Disordered" evidence="1">
    <location>
        <begin position="188"/>
        <end position="303"/>
    </location>
</feature>
<dbReference type="GO" id="GO:0005640">
    <property type="term" value="C:nuclear outer membrane"/>
    <property type="evidence" value="ECO:0007669"/>
    <property type="project" value="TreeGrafter"/>
</dbReference>
<evidence type="ECO:0000256" key="1">
    <source>
        <dbReference type="SAM" id="MobiDB-lite"/>
    </source>
</evidence>
<dbReference type="GO" id="GO:0030474">
    <property type="term" value="P:spindle pole body duplication"/>
    <property type="evidence" value="ECO:0007669"/>
    <property type="project" value="TreeGrafter"/>
</dbReference>
<dbReference type="Pfam" id="PF08058">
    <property type="entry name" value="NPCC"/>
    <property type="match status" value="1"/>
</dbReference>
<dbReference type="PANTHER" id="PTHR28003:SF1">
    <property type="entry name" value="NUCLEOPORIN POM34"/>
    <property type="match status" value="1"/>
</dbReference>
<feature type="compositionally biased region" description="Low complexity" evidence="1">
    <location>
        <begin position="238"/>
        <end position="273"/>
    </location>
</feature>
<keyword evidence="2" id="KW-0472">Membrane</keyword>
<accession>A0A1E3Q4B2</accession>
<dbReference type="Proteomes" id="UP000094385">
    <property type="component" value="Unassembled WGS sequence"/>
</dbReference>
<dbReference type="InterPro" id="IPR012578">
    <property type="entry name" value="Nucl_pore_cmplx"/>
</dbReference>
<feature type="compositionally biased region" description="Basic and acidic residues" evidence="1">
    <location>
        <begin position="50"/>
        <end position="64"/>
    </location>
</feature>
<feature type="transmembrane region" description="Helical" evidence="2">
    <location>
        <begin position="107"/>
        <end position="124"/>
    </location>
</feature>
<name>A0A1E3Q4B2_LIPST</name>
<reference evidence="3 4" key="1">
    <citation type="journal article" date="2016" name="Proc. Natl. Acad. Sci. U.S.A.">
        <title>Comparative genomics of biotechnologically important yeasts.</title>
        <authorList>
            <person name="Riley R."/>
            <person name="Haridas S."/>
            <person name="Wolfe K.H."/>
            <person name="Lopes M.R."/>
            <person name="Hittinger C.T."/>
            <person name="Goeker M."/>
            <person name="Salamov A.A."/>
            <person name="Wisecaver J.H."/>
            <person name="Long T.M."/>
            <person name="Calvey C.H."/>
            <person name="Aerts A.L."/>
            <person name="Barry K.W."/>
            <person name="Choi C."/>
            <person name="Clum A."/>
            <person name="Coughlan A.Y."/>
            <person name="Deshpande S."/>
            <person name="Douglass A.P."/>
            <person name="Hanson S.J."/>
            <person name="Klenk H.-P."/>
            <person name="LaButti K.M."/>
            <person name="Lapidus A."/>
            <person name="Lindquist E.A."/>
            <person name="Lipzen A.M."/>
            <person name="Meier-Kolthoff J.P."/>
            <person name="Ohm R.A."/>
            <person name="Otillar R.P."/>
            <person name="Pangilinan J.L."/>
            <person name="Peng Y."/>
            <person name="Rokas A."/>
            <person name="Rosa C.A."/>
            <person name="Scheuner C."/>
            <person name="Sibirny A.A."/>
            <person name="Slot J.C."/>
            <person name="Stielow J.B."/>
            <person name="Sun H."/>
            <person name="Kurtzman C.P."/>
            <person name="Blackwell M."/>
            <person name="Grigoriev I.V."/>
            <person name="Jeffries T.W."/>
        </authorList>
    </citation>
    <scope>NUCLEOTIDE SEQUENCE [LARGE SCALE GENOMIC DNA]</scope>
    <source>
        <strain evidence="3 4">NRRL Y-11557</strain>
    </source>
</reference>
<gene>
    <name evidence="3" type="ORF">LIPSTDRAFT_3935</name>
</gene>